<feature type="transmembrane region" description="Helical" evidence="7">
    <location>
        <begin position="53"/>
        <end position="71"/>
    </location>
</feature>
<dbReference type="AlphaFoldDB" id="A0A561SQD2"/>
<dbReference type="Proteomes" id="UP000321261">
    <property type="component" value="Unassembled WGS sequence"/>
</dbReference>
<accession>A0A561SQD2</accession>
<dbReference type="GO" id="GO:0022857">
    <property type="term" value="F:transmembrane transporter activity"/>
    <property type="evidence" value="ECO:0007669"/>
    <property type="project" value="InterPro"/>
</dbReference>
<dbReference type="InterPro" id="IPR036259">
    <property type="entry name" value="MFS_trans_sf"/>
</dbReference>
<evidence type="ECO:0000256" key="1">
    <source>
        <dbReference type="ARBA" id="ARBA00004651"/>
    </source>
</evidence>
<evidence type="ECO:0000256" key="4">
    <source>
        <dbReference type="ARBA" id="ARBA00022692"/>
    </source>
</evidence>
<feature type="transmembrane region" description="Helical" evidence="7">
    <location>
        <begin position="167"/>
        <end position="191"/>
    </location>
</feature>
<keyword evidence="6 7" id="KW-0472">Membrane</keyword>
<dbReference type="CDD" id="cd17321">
    <property type="entry name" value="MFS_MMR_MDR_like"/>
    <property type="match status" value="1"/>
</dbReference>
<feature type="transmembrane region" description="Helical" evidence="7">
    <location>
        <begin position="140"/>
        <end position="161"/>
    </location>
</feature>
<evidence type="ECO:0000256" key="2">
    <source>
        <dbReference type="ARBA" id="ARBA00022448"/>
    </source>
</evidence>
<feature type="transmembrane region" description="Helical" evidence="7">
    <location>
        <begin position="331"/>
        <end position="351"/>
    </location>
</feature>
<feature type="transmembrane region" description="Helical" evidence="7">
    <location>
        <begin position="363"/>
        <end position="386"/>
    </location>
</feature>
<gene>
    <name evidence="9" type="ORF">FHX44_112960</name>
</gene>
<evidence type="ECO:0000256" key="7">
    <source>
        <dbReference type="SAM" id="Phobius"/>
    </source>
</evidence>
<dbReference type="GO" id="GO:0005886">
    <property type="term" value="C:plasma membrane"/>
    <property type="evidence" value="ECO:0007669"/>
    <property type="project" value="UniProtKB-SubCell"/>
</dbReference>
<evidence type="ECO:0000313" key="9">
    <source>
        <dbReference type="EMBL" id="TWF77059.1"/>
    </source>
</evidence>
<keyword evidence="4 7" id="KW-0812">Transmembrane</keyword>
<dbReference type="Pfam" id="PF07690">
    <property type="entry name" value="MFS_1"/>
    <property type="match status" value="1"/>
</dbReference>
<dbReference type="OrthoDB" id="4172724at2"/>
<keyword evidence="2" id="KW-0813">Transport</keyword>
<dbReference type="PROSITE" id="PS50850">
    <property type="entry name" value="MFS"/>
    <property type="match status" value="1"/>
</dbReference>
<dbReference type="Gene3D" id="1.20.1720.10">
    <property type="entry name" value="Multidrug resistance protein D"/>
    <property type="match status" value="1"/>
</dbReference>
<comment type="caution">
    <text evidence="9">The sequence shown here is derived from an EMBL/GenBank/DDBJ whole genome shotgun (WGS) entry which is preliminary data.</text>
</comment>
<sequence length="509" mass="51390">MVTETAATRAGVREWIGLAVLALPALLASLELTVTHLALPAIAADLAASSTQLLWIVDVYAFLLAAVLIPVGALGDRIGRRKVLLVGSVGYGLASAFAAYAPNPELLIVARALMGVAGATLMPSTLSLTAAMFRDSHQRAVAIGVIIASVSGGTAIGPLVGGWLLEHFWWGSAFLLATPVMAVLLVAGPLLLPEHRDLRPGRLDLAGAALALLAVLPVVYGLKQIAADGLSAVPVVAVALGVAMGVLFVRRQRRLSDPLIDLRLFADRAFSTAAATLAFGIFVLWGSNYAIAQYLQLVAGLSPLTAGLWTAPSAAGVIAGSLLAPRIARRVPAPVVIGVGLIVSAIGYVVLATVGPADDLVRLVLGAIVVSAGLGPMMALATDMVVGSAPVERAGAAASISATAPQIGGAFGVAVLGSVVTAVYRNAMATGVPADVPHGAADAARDNLGTAAAAAQALPESLAGPLLEAARAAFTSGFRLTAIVSAVLMVLISVLVLRLRPADRSSAGA</sequence>
<evidence type="ECO:0000256" key="6">
    <source>
        <dbReference type="ARBA" id="ARBA00023136"/>
    </source>
</evidence>
<organism evidence="9 10">
    <name type="scientific">Pseudonocardia hierapolitana</name>
    <dbReference type="NCBI Taxonomy" id="1128676"/>
    <lineage>
        <taxon>Bacteria</taxon>
        <taxon>Bacillati</taxon>
        <taxon>Actinomycetota</taxon>
        <taxon>Actinomycetes</taxon>
        <taxon>Pseudonocardiales</taxon>
        <taxon>Pseudonocardiaceae</taxon>
        <taxon>Pseudonocardia</taxon>
    </lineage>
</organism>
<keyword evidence="5 7" id="KW-1133">Transmembrane helix</keyword>
<feature type="transmembrane region" description="Helical" evidence="7">
    <location>
        <begin position="83"/>
        <end position="102"/>
    </location>
</feature>
<evidence type="ECO:0000256" key="5">
    <source>
        <dbReference type="ARBA" id="ARBA00022989"/>
    </source>
</evidence>
<dbReference type="InterPro" id="IPR011701">
    <property type="entry name" value="MFS"/>
</dbReference>
<proteinExistence type="predicted"/>
<feature type="transmembrane region" description="Helical" evidence="7">
    <location>
        <begin position="203"/>
        <end position="223"/>
    </location>
</feature>
<dbReference type="EMBL" id="VIWU01000001">
    <property type="protein sequence ID" value="TWF77059.1"/>
    <property type="molecule type" value="Genomic_DNA"/>
</dbReference>
<dbReference type="Gene3D" id="1.20.1250.20">
    <property type="entry name" value="MFS general substrate transporter like domains"/>
    <property type="match status" value="1"/>
</dbReference>
<feature type="transmembrane region" description="Helical" evidence="7">
    <location>
        <begin position="407"/>
        <end position="424"/>
    </location>
</feature>
<evidence type="ECO:0000313" key="10">
    <source>
        <dbReference type="Proteomes" id="UP000321261"/>
    </source>
</evidence>
<evidence type="ECO:0000259" key="8">
    <source>
        <dbReference type="PROSITE" id="PS50850"/>
    </source>
</evidence>
<feature type="transmembrane region" description="Helical" evidence="7">
    <location>
        <begin position="108"/>
        <end position="133"/>
    </location>
</feature>
<keyword evidence="3" id="KW-1003">Cell membrane</keyword>
<comment type="subcellular location">
    <subcellularLocation>
        <location evidence="1">Cell membrane</location>
        <topology evidence="1">Multi-pass membrane protein</topology>
    </subcellularLocation>
</comment>
<feature type="transmembrane region" description="Helical" evidence="7">
    <location>
        <begin position="477"/>
        <end position="497"/>
    </location>
</feature>
<reference evidence="9 10" key="1">
    <citation type="submission" date="2019-06" db="EMBL/GenBank/DDBJ databases">
        <title>Sequencing the genomes of 1000 actinobacteria strains.</title>
        <authorList>
            <person name="Klenk H.-P."/>
        </authorList>
    </citation>
    <scope>NUCLEOTIDE SEQUENCE [LARGE SCALE GENOMIC DNA]</scope>
    <source>
        <strain evidence="9 10">DSM 45671</strain>
    </source>
</reference>
<feature type="transmembrane region" description="Helical" evidence="7">
    <location>
        <begin position="304"/>
        <end position="324"/>
    </location>
</feature>
<name>A0A561SQD2_9PSEU</name>
<keyword evidence="10" id="KW-1185">Reference proteome</keyword>
<dbReference type="PRINTS" id="PR00173">
    <property type="entry name" value="EDTRNSPORT"/>
</dbReference>
<dbReference type="PANTHER" id="PTHR42718:SF47">
    <property type="entry name" value="METHYL VIOLOGEN RESISTANCE PROTEIN SMVA"/>
    <property type="match status" value="1"/>
</dbReference>
<feature type="transmembrane region" description="Helical" evidence="7">
    <location>
        <begin position="270"/>
        <end position="292"/>
    </location>
</feature>
<feature type="domain" description="Major facilitator superfamily (MFS) profile" evidence="8">
    <location>
        <begin position="17"/>
        <end position="504"/>
    </location>
</feature>
<feature type="transmembrane region" description="Helical" evidence="7">
    <location>
        <begin position="229"/>
        <end position="249"/>
    </location>
</feature>
<evidence type="ECO:0000256" key="3">
    <source>
        <dbReference type="ARBA" id="ARBA00022475"/>
    </source>
</evidence>
<dbReference type="PANTHER" id="PTHR42718">
    <property type="entry name" value="MAJOR FACILITATOR SUPERFAMILY MULTIDRUG TRANSPORTER MFSC"/>
    <property type="match status" value="1"/>
</dbReference>
<dbReference type="InterPro" id="IPR020846">
    <property type="entry name" value="MFS_dom"/>
</dbReference>
<dbReference type="SUPFAM" id="SSF103473">
    <property type="entry name" value="MFS general substrate transporter"/>
    <property type="match status" value="1"/>
</dbReference>
<protein>
    <submittedName>
        <fullName evidence="9">DHA2 family multidrug resistance protein-like MFS transporter</fullName>
    </submittedName>
</protein>